<organism evidence="2 3">
    <name type="scientific">Phlyctema vagabunda</name>
    <dbReference type="NCBI Taxonomy" id="108571"/>
    <lineage>
        <taxon>Eukaryota</taxon>
        <taxon>Fungi</taxon>
        <taxon>Dikarya</taxon>
        <taxon>Ascomycota</taxon>
        <taxon>Pezizomycotina</taxon>
        <taxon>Leotiomycetes</taxon>
        <taxon>Helotiales</taxon>
        <taxon>Dermateaceae</taxon>
        <taxon>Phlyctema</taxon>
    </lineage>
</organism>
<feature type="region of interest" description="Disordered" evidence="1">
    <location>
        <begin position="327"/>
        <end position="346"/>
    </location>
</feature>
<feature type="compositionally biased region" description="Low complexity" evidence="1">
    <location>
        <begin position="188"/>
        <end position="198"/>
    </location>
</feature>
<accession>A0ABR4PKL1</accession>
<feature type="compositionally biased region" description="Low complexity" evidence="1">
    <location>
        <begin position="162"/>
        <end position="172"/>
    </location>
</feature>
<keyword evidence="3" id="KW-1185">Reference proteome</keyword>
<proteinExistence type="predicted"/>
<name>A0ABR4PKL1_9HELO</name>
<evidence type="ECO:0000256" key="1">
    <source>
        <dbReference type="SAM" id="MobiDB-lite"/>
    </source>
</evidence>
<protein>
    <submittedName>
        <fullName evidence="2">Transcription regulatory protein SNF5</fullName>
    </submittedName>
</protein>
<comment type="caution">
    <text evidence="2">The sequence shown here is derived from an EMBL/GenBank/DDBJ whole genome shotgun (WGS) entry which is preliminary data.</text>
</comment>
<evidence type="ECO:0000313" key="3">
    <source>
        <dbReference type="Proteomes" id="UP001629113"/>
    </source>
</evidence>
<sequence length="346" mass="38134">MEIAKLNPDVSLVQQHSFLRNAARKKNARELWYVWDPEETLSTVIQVLEVELRQAFDAADAPDGQDDDLQLSSGSLEGIDADTIWLAVWPVGGSRGRSVEGGDARLQSTIEPAAKRKIDYVTDELEGATAKRQRTSEEEEARQSLAQSSLSEEHTSTHRSVDSSSSNPSVPESEPESEPDSEPEPEPDSSSSEKSPAPSTKPVETRITLHNIMKRSASEPSDFEQPEFVLANSPNPPGSRKQPKSPPLPSWLSTGLKALRRQYPMDRFAGVMTYIALDRSTRNRVAFPPKGIPAPNTMTFAFLPGIKCDDCRITFTSAGPGRSIKNFEDHVESHSHREAVKKRCGS</sequence>
<reference evidence="2 3" key="1">
    <citation type="submission" date="2024-06" db="EMBL/GenBank/DDBJ databases">
        <title>Complete genome of Phlyctema vagabunda strain 19-DSS-EL-015.</title>
        <authorList>
            <person name="Fiorenzani C."/>
        </authorList>
    </citation>
    <scope>NUCLEOTIDE SEQUENCE [LARGE SCALE GENOMIC DNA]</scope>
    <source>
        <strain evidence="2 3">19-DSS-EL-015</strain>
    </source>
</reference>
<dbReference type="EMBL" id="JBFCZG010000004">
    <property type="protein sequence ID" value="KAL3423882.1"/>
    <property type="molecule type" value="Genomic_DNA"/>
</dbReference>
<gene>
    <name evidence="2" type="ORF">PVAG01_05630</name>
</gene>
<feature type="compositionally biased region" description="Basic and acidic residues" evidence="1">
    <location>
        <begin position="327"/>
        <end position="338"/>
    </location>
</feature>
<feature type="compositionally biased region" description="Acidic residues" evidence="1">
    <location>
        <begin position="173"/>
        <end position="187"/>
    </location>
</feature>
<feature type="region of interest" description="Disordered" evidence="1">
    <location>
        <begin position="127"/>
        <end position="251"/>
    </location>
</feature>
<evidence type="ECO:0000313" key="2">
    <source>
        <dbReference type="EMBL" id="KAL3423882.1"/>
    </source>
</evidence>
<feature type="compositionally biased region" description="Basic and acidic residues" evidence="1">
    <location>
        <begin position="151"/>
        <end position="161"/>
    </location>
</feature>
<dbReference type="Proteomes" id="UP001629113">
    <property type="component" value="Unassembled WGS sequence"/>
</dbReference>